<dbReference type="InterPro" id="IPR039905">
    <property type="entry name" value="CD2BP2/Lin1"/>
</dbReference>
<feature type="non-terminal residue" evidence="1">
    <location>
        <position position="1"/>
    </location>
</feature>
<comment type="caution">
    <text evidence="1">The sequence shown here is derived from an EMBL/GenBank/DDBJ whole genome shotgun (WGS) entry which is preliminary data.</text>
</comment>
<proteinExistence type="predicted"/>
<protein>
    <recommendedName>
        <fullName evidence="3">GYF domain-containing protein</fullName>
    </recommendedName>
</protein>
<gene>
    <name evidence="1" type="ORF">KI387_031280</name>
</gene>
<dbReference type="EMBL" id="JAHRHJ020000010">
    <property type="protein sequence ID" value="KAH9299598.1"/>
    <property type="molecule type" value="Genomic_DNA"/>
</dbReference>
<name>A0AA38CN32_TAXCH</name>
<dbReference type="PANTHER" id="PTHR13138:SF3">
    <property type="entry name" value="CD2 ANTIGEN CYTOPLASMIC TAIL-BINDING PROTEIN 2"/>
    <property type="match status" value="1"/>
</dbReference>
<dbReference type="AlphaFoldDB" id="A0AA38CN32"/>
<accession>A0AA38CN32</accession>
<dbReference type="OMA" id="FQDIGIM"/>
<dbReference type="PANTHER" id="PTHR13138">
    <property type="entry name" value="PROTEIN LIN1"/>
    <property type="match status" value="1"/>
</dbReference>
<evidence type="ECO:0008006" key="3">
    <source>
        <dbReference type="Google" id="ProtNLM"/>
    </source>
</evidence>
<dbReference type="GO" id="GO:0005682">
    <property type="term" value="C:U5 snRNP"/>
    <property type="evidence" value="ECO:0007669"/>
    <property type="project" value="InterPro"/>
</dbReference>
<feature type="non-terminal residue" evidence="1">
    <location>
        <position position="94"/>
    </location>
</feature>
<dbReference type="Proteomes" id="UP000824469">
    <property type="component" value="Unassembled WGS sequence"/>
</dbReference>
<evidence type="ECO:0000313" key="2">
    <source>
        <dbReference type="Proteomes" id="UP000824469"/>
    </source>
</evidence>
<organism evidence="1 2">
    <name type="scientific">Taxus chinensis</name>
    <name type="common">Chinese yew</name>
    <name type="synonym">Taxus wallichiana var. chinensis</name>
    <dbReference type="NCBI Taxonomy" id="29808"/>
    <lineage>
        <taxon>Eukaryota</taxon>
        <taxon>Viridiplantae</taxon>
        <taxon>Streptophyta</taxon>
        <taxon>Embryophyta</taxon>
        <taxon>Tracheophyta</taxon>
        <taxon>Spermatophyta</taxon>
        <taxon>Pinopsida</taxon>
        <taxon>Pinidae</taxon>
        <taxon>Conifers II</taxon>
        <taxon>Cupressales</taxon>
        <taxon>Taxaceae</taxon>
        <taxon>Taxus</taxon>
    </lineage>
</organism>
<reference evidence="1 2" key="1">
    <citation type="journal article" date="2021" name="Nat. Plants">
        <title>The Taxus genome provides insights into paclitaxel biosynthesis.</title>
        <authorList>
            <person name="Xiong X."/>
            <person name="Gou J."/>
            <person name="Liao Q."/>
            <person name="Li Y."/>
            <person name="Zhou Q."/>
            <person name="Bi G."/>
            <person name="Li C."/>
            <person name="Du R."/>
            <person name="Wang X."/>
            <person name="Sun T."/>
            <person name="Guo L."/>
            <person name="Liang H."/>
            <person name="Lu P."/>
            <person name="Wu Y."/>
            <person name="Zhang Z."/>
            <person name="Ro D.K."/>
            <person name="Shang Y."/>
            <person name="Huang S."/>
            <person name="Yan J."/>
        </authorList>
    </citation>
    <scope>NUCLEOTIDE SEQUENCE [LARGE SCALE GENOMIC DNA]</scope>
    <source>
        <strain evidence="1">Ta-2019</strain>
    </source>
</reference>
<sequence length="94" mass="10737">NGEDLEDDGIRIEPFNLNQEREEGYFDSEGNYVEYGNGNEIKDAWLDSVEVDTRFADEHLERSIQESDDGQDLSSLEIGKIKRRIANALQQGET</sequence>
<keyword evidence="2" id="KW-1185">Reference proteome</keyword>
<evidence type="ECO:0000313" key="1">
    <source>
        <dbReference type="EMBL" id="KAH9299598.1"/>
    </source>
</evidence>